<gene>
    <name evidence="2" type="ORF">Q75_15080</name>
</gene>
<keyword evidence="1" id="KW-0175">Coiled coil</keyword>
<dbReference type="InterPro" id="IPR039076">
    <property type="entry name" value="DivIC"/>
</dbReference>
<dbReference type="OrthoDB" id="2991180at2"/>
<feature type="coiled-coil region" evidence="1">
    <location>
        <begin position="58"/>
        <end position="95"/>
    </location>
</feature>
<keyword evidence="2" id="KW-0132">Cell division</keyword>
<dbReference type="RefSeq" id="WP_059351832.1">
    <property type="nucleotide sequence ID" value="NZ_LDYG01000049.1"/>
</dbReference>
<evidence type="ECO:0000313" key="2">
    <source>
        <dbReference type="EMBL" id="KUP04552.1"/>
    </source>
</evidence>
<dbReference type="PANTHER" id="PTHR40027:SF1">
    <property type="entry name" value="CELL DIVISION PROTEIN DIVIC"/>
    <property type="match status" value="1"/>
</dbReference>
<keyword evidence="3" id="KW-1185">Reference proteome</keyword>
<reference evidence="2 3" key="1">
    <citation type="journal article" date="2016" name="Front. Microbiol.">
        <title>Microevolution Analysis of Bacillus coahuilensis Unveils Differences in Phosphorus Acquisition Strategies and Their Regulation.</title>
        <authorList>
            <person name="Gomez-Lunar Z."/>
            <person name="Hernandez-Gonzalez I."/>
            <person name="Rodriguez-Torres M.D."/>
            <person name="Souza V."/>
            <person name="Olmedo-Alvarez G."/>
        </authorList>
    </citation>
    <scope>NUCLEOTIDE SEQUENCE [LARGE SCALE GENOMIC DNA]</scope>
    <source>
        <strain evidence="3">p1.1.43</strain>
    </source>
</reference>
<evidence type="ECO:0000313" key="3">
    <source>
        <dbReference type="Proteomes" id="UP000074108"/>
    </source>
</evidence>
<proteinExistence type="predicted"/>
<keyword evidence="2" id="KW-0131">Cell cycle</keyword>
<dbReference type="Pfam" id="PF04977">
    <property type="entry name" value="DivIC"/>
    <property type="match status" value="1"/>
</dbReference>
<protein>
    <submittedName>
        <fullName evidence="2">Cell division protein DIVIC</fullName>
    </submittedName>
</protein>
<name>A0A147K4T9_9BACI</name>
<dbReference type="PANTHER" id="PTHR40027">
    <property type="entry name" value="CELL DIVISION PROTEIN DIVIC"/>
    <property type="match status" value="1"/>
</dbReference>
<dbReference type="GO" id="GO:0051301">
    <property type="term" value="P:cell division"/>
    <property type="evidence" value="ECO:0007669"/>
    <property type="project" value="UniProtKB-KW"/>
</dbReference>
<dbReference type="EMBL" id="LDYG01000049">
    <property type="protein sequence ID" value="KUP04552.1"/>
    <property type="molecule type" value="Genomic_DNA"/>
</dbReference>
<dbReference type="Proteomes" id="UP000074108">
    <property type="component" value="Unassembled WGS sequence"/>
</dbReference>
<accession>A0A147K4T9</accession>
<comment type="caution">
    <text evidence="2">The sequence shown here is derived from an EMBL/GenBank/DDBJ whole genome shotgun (WGS) entry which is preliminary data.</text>
</comment>
<sequence length="128" mass="14912">MSSRRNITTMQNDYVTYREQQSHKKSVKKKMLVRRLLVLFTLSVAIIGALANVLFSSSGTLQAKKEELQAQKEQLQQVESQQQMLEEEIIKLNDDEYIKKLARRDYFLSDEGEIIFTLPKDKEETSNP</sequence>
<evidence type="ECO:0000256" key="1">
    <source>
        <dbReference type="SAM" id="Coils"/>
    </source>
</evidence>
<dbReference type="STRING" id="1150625.Q75_15080"/>
<dbReference type="InterPro" id="IPR007060">
    <property type="entry name" value="FtsL/DivIC"/>
</dbReference>
<dbReference type="PATRIC" id="fig|1150625.3.peg.3148"/>
<dbReference type="AlphaFoldDB" id="A0A147K4T9"/>
<organism evidence="2 3">
    <name type="scientific">Bacillus coahuilensis p1.1.43</name>
    <dbReference type="NCBI Taxonomy" id="1150625"/>
    <lineage>
        <taxon>Bacteria</taxon>
        <taxon>Bacillati</taxon>
        <taxon>Bacillota</taxon>
        <taxon>Bacilli</taxon>
        <taxon>Bacillales</taxon>
        <taxon>Bacillaceae</taxon>
        <taxon>Bacillus</taxon>
    </lineage>
</organism>